<gene>
    <name evidence="1" type="ORF">F5891DRAFT_979398</name>
</gene>
<dbReference type="Proteomes" id="UP001195769">
    <property type="component" value="Unassembled WGS sequence"/>
</dbReference>
<dbReference type="EMBL" id="JABBWK010000021">
    <property type="protein sequence ID" value="KAG1901574.1"/>
    <property type="molecule type" value="Genomic_DNA"/>
</dbReference>
<comment type="caution">
    <text evidence="1">The sequence shown here is derived from an EMBL/GenBank/DDBJ whole genome shotgun (WGS) entry which is preliminary data.</text>
</comment>
<protein>
    <submittedName>
        <fullName evidence="1">Uncharacterized protein</fullName>
    </submittedName>
</protein>
<evidence type="ECO:0000313" key="1">
    <source>
        <dbReference type="EMBL" id="KAG1901574.1"/>
    </source>
</evidence>
<keyword evidence="2" id="KW-1185">Reference proteome</keyword>
<organism evidence="1 2">
    <name type="scientific">Suillus fuscotomentosus</name>
    <dbReference type="NCBI Taxonomy" id="1912939"/>
    <lineage>
        <taxon>Eukaryota</taxon>
        <taxon>Fungi</taxon>
        <taxon>Dikarya</taxon>
        <taxon>Basidiomycota</taxon>
        <taxon>Agaricomycotina</taxon>
        <taxon>Agaricomycetes</taxon>
        <taxon>Agaricomycetidae</taxon>
        <taxon>Boletales</taxon>
        <taxon>Suillineae</taxon>
        <taxon>Suillaceae</taxon>
        <taxon>Suillus</taxon>
    </lineage>
</organism>
<dbReference type="RefSeq" id="XP_041227149.1">
    <property type="nucleotide sequence ID" value="XM_041376884.1"/>
</dbReference>
<proteinExistence type="predicted"/>
<name>A0AAD4HNC6_9AGAM</name>
<accession>A0AAD4HNC6</accession>
<dbReference type="GeneID" id="64671182"/>
<reference evidence="1" key="1">
    <citation type="journal article" date="2020" name="New Phytol.">
        <title>Comparative genomics reveals dynamic genome evolution in host specialist ectomycorrhizal fungi.</title>
        <authorList>
            <person name="Lofgren L.A."/>
            <person name="Nguyen N.H."/>
            <person name="Vilgalys R."/>
            <person name="Ruytinx J."/>
            <person name="Liao H.L."/>
            <person name="Branco S."/>
            <person name="Kuo A."/>
            <person name="LaButti K."/>
            <person name="Lipzen A."/>
            <person name="Andreopoulos W."/>
            <person name="Pangilinan J."/>
            <person name="Riley R."/>
            <person name="Hundley H."/>
            <person name="Na H."/>
            <person name="Barry K."/>
            <person name="Grigoriev I.V."/>
            <person name="Stajich J.E."/>
            <person name="Kennedy P.G."/>
        </authorList>
    </citation>
    <scope>NUCLEOTIDE SEQUENCE</scope>
    <source>
        <strain evidence="1">FC203</strain>
    </source>
</reference>
<evidence type="ECO:0000313" key="2">
    <source>
        <dbReference type="Proteomes" id="UP001195769"/>
    </source>
</evidence>
<dbReference type="AlphaFoldDB" id="A0AAD4HNC6"/>
<sequence>MDKMKAWESDGASGIFQDELGNMLVAYFTRRAHGNVEIIEGIYTVHSRTADPINNGMIFSMSEQCLERGKKLYFDGIKRQTLEKVIVSTQLLVHHLGVQHAICDSHHNGGDILMKYAKDSVSSGETFFVWQEVDYVYEDDSFALESTGVLHLMHGWAEQGHAAGMHGIHLSKNMVSGLRGIPHIYVYYKATETLVLQLSAMFCVNFPEFYKKYQKAFKAGKWIVVDPGPFLGRVIVWKLAVLPYQDVLDAGPAVIFPMGRFKGGEYRPGEVIILMASVLYHGIGDWTPEPGVSGDGITPGWIDKPIGWSLKEAGDYKS</sequence>